<reference evidence="1 2" key="1">
    <citation type="journal article" date="2020" name="Front. Microbiol.">
        <title>Phenotypic and Genetic Characterization of the Cheese Ripening Yeast Geotrichum candidum.</title>
        <authorList>
            <person name="Perkins V."/>
            <person name="Vignola S."/>
            <person name="Lessard M.H."/>
            <person name="Plante P.L."/>
            <person name="Corbeil J."/>
            <person name="Dugat-Bony E."/>
            <person name="Frenette M."/>
            <person name="Labrie S."/>
        </authorList>
    </citation>
    <scope>NUCLEOTIDE SEQUENCE [LARGE SCALE GENOMIC DNA]</scope>
    <source>
        <strain evidence="1 2">LMA-1147</strain>
    </source>
</reference>
<accession>A0ACB6V8I8</accession>
<proteinExistence type="predicted"/>
<name>A0ACB6V8I8_9ASCO</name>
<sequence>MIRSVARTALRTNVARLASSRVALATPRLALSIANKSTWANVQQGPPDAILGITEAFKKDTFEKKINLGVGAYRDDAGKPFVLPSVLEAESRVAKKNLNKEYAGITGVPDFTVAAAELAYGADSPALLEKRVATTQSISGTGALRIGAEFLAKFFPSKNIYLPTPTWANHGAIFKAAGMTPISYRYYDSKNIALDFDGLVEDLRKAEDGSAVLLHACAHNPTGVDPTPEQWRALSNVFKEKGHFPFFDMAYQGFASGDINKDAYAVRYFVEQGHQIGLCQSFAKNMGLYGERAGLFSLVTESAEEVKRVDSQLKIIIRPLYSNPPIHGARIAAEILTDPALKAQWLDEVKVMADRIISMRALLKKNLEDLGSKHDWSHVTSQIGMFCYTGLSGEQVDRLAQEYSVYLTRNGRISIAGITSSNVGRLAEAIHAVTK</sequence>
<dbReference type="Proteomes" id="UP000744676">
    <property type="component" value="Unassembled WGS sequence"/>
</dbReference>
<keyword evidence="2" id="KW-1185">Reference proteome</keyword>
<evidence type="ECO:0000313" key="2">
    <source>
        <dbReference type="Proteomes" id="UP000744676"/>
    </source>
</evidence>
<protein>
    <submittedName>
        <fullName evidence="1">Uncharacterized protein</fullName>
    </submittedName>
</protein>
<organism evidence="1 2">
    <name type="scientific">Geotrichum galactomycetum</name>
    <dbReference type="NCBI Taxonomy" id="27317"/>
    <lineage>
        <taxon>Eukaryota</taxon>
        <taxon>Fungi</taxon>
        <taxon>Dikarya</taxon>
        <taxon>Ascomycota</taxon>
        <taxon>Saccharomycotina</taxon>
        <taxon>Dipodascomycetes</taxon>
        <taxon>Dipodascales</taxon>
        <taxon>Dipodascaceae</taxon>
        <taxon>Geotrichum</taxon>
    </lineage>
</organism>
<comment type="caution">
    <text evidence="1">The sequence shown here is derived from an EMBL/GenBank/DDBJ whole genome shotgun (WGS) entry which is preliminary data.</text>
</comment>
<dbReference type="EMBL" id="QVQA01000012">
    <property type="protein sequence ID" value="KAF5101419.1"/>
    <property type="molecule type" value="Genomic_DNA"/>
</dbReference>
<gene>
    <name evidence="1" type="ORF">D0Z00_000898</name>
</gene>
<evidence type="ECO:0000313" key="1">
    <source>
        <dbReference type="EMBL" id="KAF5101419.1"/>
    </source>
</evidence>